<dbReference type="AlphaFoldDB" id="A0AAU2A038"/>
<gene>
    <name evidence="2" type="ORF">OHA22_17575</name>
</gene>
<dbReference type="SUPFAM" id="SSF58100">
    <property type="entry name" value="Bacterial hemolysins"/>
    <property type="match status" value="1"/>
</dbReference>
<protein>
    <submittedName>
        <fullName evidence="2">Uncharacterized protein</fullName>
    </submittedName>
</protein>
<feature type="region of interest" description="Disordered" evidence="1">
    <location>
        <begin position="208"/>
        <end position="256"/>
    </location>
</feature>
<accession>A0AAU2A038</accession>
<name>A0AAU2A038_9ACTN</name>
<organism evidence="2">
    <name type="scientific">Streptomyces sp. NBC_00093</name>
    <dbReference type="NCBI Taxonomy" id="2975649"/>
    <lineage>
        <taxon>Bacteria</taxon>
        <taxon>Bacillati</taxon>
        <taxon>Actinomycetota</taxon>
        <taxon>Actinomycetes</taxon>
        <taxon>Kitasatosporales</taxon>
        <taxon>Streptomycetaceae</taxon>
        <taxon>Streptomyces</taxon>
    </lineage>
</organism>
<reference evidence="2" key="1">
    <citation type="submission" date="2022-10" db="EMBL/GenBank/DDBJ databases">
        <title>The complete genomes of actinobacterial strains from the NBC collection.</title>
        <authorList>
            <person name="Joergensen T.S."/>
            <person name="Alvarez Arevalo M."/>
            <person name="Sterndorff E.B."/>
            <person name="Faurdal D."/>
            <person name="Vuksanovic O."/>
            <person name="Mourched A.-S."/>
            <person name="Charusanti P."/>
            <person name="Shaw S."/>
            <person name="Blin K."/>
            <person name="Weber T."/>
        </authorList>
    </citation>
    <scope>NUCLEOTIDE SEQUENCE</scope>
    <source>
        <strain evidence="2">NBC_00093</strain>
    </source>
</reference>
<evidence type="ECO:0000256" key="1">
    <source>
        <dbReference type="SAM" id="MobiDB-lite"/>
    </source>
</evidence>
<feature type="compositionally biased region" description="Basic and acidic residues" evidence="1">
    <location>
        <begin position="208"/>
        <end position="217"/>
    </location>
</feature>
<sequence>MARTLEQIHADLEKVETSLGSPPANPTVAKRLTDLETTTGNLGTSVGNLRSQIDTLSNDLRSQISSLRTRVDKLEEDVKPIRPLALGVAATAAILTASLTLVKFDIQLIKVDLTLWKKIDEKHPLYRKLADGIKNPITKILDKINQERVDERKKKADEAKIKKDLEERTSLRRLLDPVYYQKTHVDGLHKGIRRARDEADKANNAIDKLKQDLRDAGKAGAPKQPPQGGKKGDTTKKQVTDLRASVTSLSKALAGI</sequence>
<evidence type="ECO:0000313" key="2">
    <source>
        <dbReference type="EMBL" id="WTT17215.1"/>
    </source>
</evidence>
<feature type="compositionally biased region" description="Basic and acidic residues" evidence="1">
    <location>
        <begin position="230"/>
        <end position="240"/>
    </location>
</feature>
<dbReference type="Gene3D" id="1.20.5.340">
    <property type="match status" value="1"/>
</dbReference>
<dbReference type="EMBL" id="CP108222">
    <property type="protein sequence ID" value="WTT17215.1"/>
    <property type="molecule type" value="Genomic_DNA"/>
</dbReference>
<proteinExistence type="predicted"/>